<keyword evidence="2" id="KW-1185">Reference proteome</keyword>
<dbReference type="EnsemblMetazoa" id="RPRC010487-RA">
    <property type="protein sequence ID" value="RPRC010487-PA"/>
    <property type="gene ID" value="RPRC010487"/>
</dbReference>
<evidence type="ECO:0000313" key="1">
    <source>
        <dbReference type="EnsemblMetazoa" id="RPRC010487-PA"/>
    </source>
</evidence>
<dbReference type="EMBL" id="ACPB03029642">
    <property type="status" value="NOT_ANNOTATED_CDS"/>
    <property type="molecule type" value="Genomic_DNA"/>
</dbReference>
<protein>
    <submittedName>
        <fullName evidence="1">Uncharacterized protein</fullName>
    </submittedName>
</protein>
<sequence>MNKEKSVNEGLVDWVVGSLNLSGGRESPEGGEDSAYFDSSCNKKK</sequence>
<reference evidence="1" key="1">
    <citation type="submission" date="2015-05" db="UniProtKB">
        <authorList>
            <consortium name="EnsemblMetazoa"/>
        </authorList>
    </citation>
    <scope>IDENTIFICATION</scope>
</reference>
<dbReference type="EMBL" id="ACPB03029641">
    <property type="status" value="NOT_ANNOTATED_CDS"/>
    <property type="molecule type" value="Genomic_DNA"/>
</dbReference>
<name>T1I2G8_RHOPR</name>
<dbReference type="VEuPathDB" id="VectorBase:RPRC010487"/>
<evidence type="ECO:0000313" key="2">
    <source>
        <dbReference type="Proteomes" id="UP000015103"/>
    </source>
</evidence>
<dbReference type="InParanoid" id="T1I2G8"/>
<accession>T1I2G8</accession>
<organism evidence="1 2">
    <name type="scientific">Rhodnius prolixus</name>
    <name type="common">Triatomid bug</name>
    <dbReference type="NCBI Taxonomy" id="13249"/>
    <lineage>
        <taxon>Eukaryota</taxon>
        <taxon>Metazoa</taxon>
        <taxon>Ecdysozoa</taxon>
        <taxon>Arthropoda</taxon>
        <taxon>Hexapoda</taxon>
        <taxon>Insecta</taxon>
        <taxon>Pterygota</taxon>
        <taxon>Neoptera</taxon>
        <taxon>Paraneoptera</taxon>
        <taxon>Hemiptera</taxon>
        <taxon>Heteroptera</taxon>
        <taxon>Panheteroptera</taxon>
        <taxon>Cimicomorpha</taxon>
        <taxon>Reduviidae</taxon>
        <taxon>Triatominae</taxon>
        <taxon>Rhodnius</taxon>
    </lineage>
</organism>
<dbReference type="AlphaFoldDB" id="T1I2G8"/>
<dbReference type="Proteomes" id="UP000015103">
    <property type="component" value="Unassembled WGS sequence"/>
</dbReference>
<dbReference type="HOGENOM" id="CLU_3210341_0_0_1"/>
<proteinExistence type="predicted"/>